<sequence length="170" mass="18420">MSWKWNGRPNHSIVARPVSNLLATLIQDNGVGGATVKEGISRYVFRGSSLEDLDGLCSRFDRSNASNFCTYLGAIALPSNQTSCSTTSSSSSAESIANDERQIPVADLYLAFLLIEVTRLVLGLKWAHSAQLLASPLARAPFHSLIKLPCSALFLPSLDLQYYLEESLAA</sequence>
<reference evidence="1" key="1">
    <citation type="submission" date="2023-07" db="EMBL/GenBank/DDBJ databases">
        <title>draft genome sequence of fig (Ficus carica).</title>
        <authorList>
            <person name="Takahashi T."/>
            <person name="Nishimura K."/>
        </authorList>
    </citation>
    <scope>NUCLEOTIDE SEQUENCE</scope>
</reference>
<dbReference type="AlphaFoldDB" id="A0AA88DY64"/>
<protein>
    <submittedName>
        <fullName evidence="1">Uncharacterized protein</fullName>
    </submittedName>
</protein>
<evidence type="ECO:0000313" key="1">
    <source>
        <dbReference type="EMBL" id="GMN63893.1"/>
    </source>
</evidence>
<dbReference type="Proteomes" id="UP001187192">
    <property type="component" value="Unassembled WGS sequence"/>
</dbReference>
<proteinExistence type="predicted"/>
<accession>A0AA88DY64</accession>
<name>A0AA88DY64_FICCA</name>
<keyword evidence="2" id="KW-1185">Reference proteome</keyword>
<comment type="caution">
    <text evidence="1">The sequence shown here is derived from an EMBL/GenBank/DDBJ whole genome shotgun (WGS) entry which is preliminary data.</text>
</comment>
<gene>
    <name evidence="1" type="ORF">TIFTF001_032959</name>
</gene>
<evidence type="ECO:0000313" key="2">
    <source>
        <dbReference type="Proteomes" id="UP001187192"/>
    </source>
</evidence>
<organism evidence="1 2">
    <name type="scientific">Ficus carica</name>
    <name type="common">Common fig</name>
    <dbReference type="NCBI Taxonomy" id="3494"/>
    <lineage>
        <taxon>Eukaryota</taxon>
        <taxon>Viridiplantae</taxon>
        <taxon>Streptophyta</taxon>
        <taxon>Embryophyta</taxon>
        <taxon>Tracheophyta</taxon>
        <taxon>Spermatophyta</taxon>
        <taxon>Magnoliopsida</taxon>
        <taxon>eudicotyledons</taxon>
        <taxon>Gunneridae</taxon>
        <taxon>Pentapetalae</taxon>
        <taxon>rosids</taxon>
        <taxon>fabids</taxon>
        <taxon>Rosales</taxon>
        <taxon>Moraceae</taxon>
        <taxon>Ficeae</taxon>
        <taxon>Ficus</taxon>
    </lineage>
</organism>
<dbReference type="EMBL" id="BTGU01000161">
    <property type="protein sequence ID" value="GMN63893.1"/>
    <property type="molecule type" value="Genomic_DNA"/>
</dbReference>